<keyword evidence="2" id="KW-0963">Cytoplasm</keyword>
<evidence type="ECO:0000256" key="2">
    <source>
        <dbReference type="HAMAP-Rule" id="MF_00296"/>
    </source>
</evidence>
<comment type="function">
    <text evidence="2">Transfers an acetyl group from acetyl-CoA to L-homoserine, forming acetyl-L-homoserine.</text>
</comment>
<sequence length="386" mass="41685">MTDSLQRVDGDASVQVLPPATGAWREGDPVGGRRFVDLGAVTLESGATLPDVRVAYETWGRFDGTNAVLVLHALTGDSHVTGDPGLGHPTPGWWSAIIGPGRAIDTDRWFVVAPNVLGGCQGTTGPASPGPDGRPWGSRFPRTTVRDQVAVEERFADAVGIDRWAAVLGGSMGGMRAVEWAVMAPERVERLLLLCSPAAASADQIAWAAPQIAAIRQDPGWHGGDYHDRPRGQGPHVGLGVARRIAHNTYRTGEEYDTRFGRRPQPGEDPEDGGRFAIESYLDHHAEKLVHRFDAGSYVALTLAMNGHDVARGRGSLREALGRITAHTVVAGSVSDRLYPLHQQEELAELIPGADEVHRIESPYGHDAFLIEARRLEQILGELFRV</sequence>
<dbReference type="EMBL" id="JBHSIM010000051">
    <property type="protein sequence ID" value="MFC4835723.1"/>
    <property type="molecule type" value="Genomic_DNA"/>
</dbReference>
<dbReference type="Pfam" id="PF00561">
    <property type="entry name" value="Abhydrolase_1"/>
    <property type="match status" value="1"/>
</dbReference>
<feature type="binding site" evidence="2">
    <location>
        <position position="243"/>
    </location>
    <ligand>
        <name>substrate</name>
    </ligand>
</feature>
<dbReference type="HAMAP" id="MF_00296">
    <property type="entry name" value="MetX_acyltransf"/>
    <property type="match status" value="1"/>
</dbReference>
<evidence type="ECO:0000256" key="1">
    <source>
        <dbReference type="ARBA" id="ARBA00022679"/>
    </source>
</evidence>
<dbReference type="Proteomes" id="UP001595909">
    <property type="component" value="Unassembled WGS sequence"/>
</dbReference>
<dbReference type="NCBIfam" id="NF001209">
    <property type="entry name" value="PRK00175.1"/>
    <property type="match status" value="1"/>
</dbReference>
<dbReference type="InterPro" id="IPR029058">
    <property type="entry name" value="AB_hydrolase_fold"/>
</dbReference>
<dbReference type="PANTHER" id="PTHR32268:SF11">
    <property type="entry name" value="HOMOSERINE O-ACETYLTRANSFERASE"/>
    <property type="match status" value="1"/>
</dbReference>
<evidence type="ECO:0000313" key="4">
    <source>
        <dbReference type="EMBL" id="MFC4835723.1"/>
    </source>
</evidence>
<keyword evidence="2 4" id="KW-0012">Acyltransferase</keyword>
<comment type="subcellular location">
    <subcellularLocation>
        <location evidence="2">Cytoplasm</location>
    </subcellularLocation>
</comment>
<dbReference type="RefSeq" id="WP_274187875.1">
    <property type="nucleotide sequence ID" value="NZ_BAABHN010000051.1"/>
</dbReference>
<name>A0ABV9RR55_9PSEU</name>
<feature type="active site" evidence="2">
    <location>
        <position position="366"/>
    </location>
</feature>
<dbReference type="InterPro" id="IPR008220">
    <property type="entry name" value="HAT_MetX-like"/>
</dbReference>
<organism evidence="4 5">
    <name type="scientific">Actinomycetospora chibensis</name>
    <dbReference type="NCBI Taxonomy" id="663606"/>
    <lineage>
        <taxon>Bacteria</taxon>
        <taxon>Bacillati</taxon>
        <taxon>Actinomycetota</taxon>
        <taxon>Actinomycetes</taxon>
        <taxon>Pseudonocardiales</taxon>
        <taxon>Pseudonocardiaceae</taxon>
        <taxon>Actinomycetospora</taxon>
    </lineage>
</organism>
<evidence type="ECO:0000313" key="5">
    <source>
        <dbReference type="Proteomes" id="UP001595909"/>
    </source>
</evidence>
<dbReference type="PIRSF" id="PIRSF000443">
    <property type="entry name" value="Homoser_Ac_trans"/>
    <property type="match status" value="1"/>
</dbReference>
<dbReference type="NCBIfam" id="TIGR01392">
    <property type="entry name" value="homoserO_Ac_trn"/>
    <property type="match status" value="1"/>
</dbReference>
<dbReference type="Gene3D" id="3.40.50.1820">
    <property type="entry name" value="alpha/beta hydrolase"/>
    <property type="match status" value="1"/>
</dbReference>
<evidence type="ECO:0000259" key="3">
    <source>
        <dbReference type="Pfam" id="PF00561"/>
    </source>
</evidence>
<feature type="binding site" evidence="2">
    <location>
        <position position="367"/>
    </location>
    <ligand>
        <name>substrate</name>
    </ligand>
</feature>
<feature type="active site" evidence="2">
    <location>
        <position position="336"/>
    </location>
</feature>
<protein>
    <recommendedName>
        <fullName evidence="2">Homoserine O-acetyltransferase</fullName>
        <shortName evidence="2">HAT</shortName>
        <ecNumber evidence="2">2.3.1.31</ecNumber>
    </recommendedName>
    <alternativeName>
        <fullName evidence="2">Homoserine transacetylase</fullName>
        <shortName evidence="2">HTA</shortName>
    </alternativeName>
</protein>
<comment type="caution">
    <text evidence="4">The sequence shown here is derived from an EMBL/GenBank/DDBJ whole genome shotgun (WGS) entry which is preliminary data.</text>
</comment>
<feature type="active site" description="Nucleophile" evidence="2">
    <location>
        <position position="171"/>
    </location>
</feature>
<accession>A0ABV9RR55</accession>
<dbReference type="PANTHER" id="PTHR32268">
    <property type="entry name" value="HOMOSERINE O-ACETYLTRANSFERASE"/>
    <property type="match status" value="1"/>
</dbReference>
<comment type="similarity">
    <text evidence="2">Belongs to the AB hydrolase superfamily. MetX family.</text>
</comment>
<reference evidence="5" key="1">
    <citation type="journal article" date="2019" name="Int. J. Syst. Evol. Microbiol.">
        <title>The Global Catalogue of Microorganisms (GCM) 10K type strain sequencing project: providing services to taxonomists for standard genome sequencing and annotation.</title>
        <authorList>
            <consortium name="The Broad Institute Genomics Platform"/>
            <consortium name="The Broad Institute Genome Sequencing Center for Infectious Disease"/>
            <person name="Wu L."/>
            <person name="Ma J."/>
        </authorList>
    </citation>
    <scope>NUCLEOTIDE SEQUENCE [LARGE SCALE GENOMIC DNA]</scope>
    <source>
        <strain evidence="5">CCUG 50347</strain>
    </source>
</reference>
<feature type="domain" description="AB hydrolase-1" evidence="3">
    <location>
        <begin position="66"/>
        <end position="371"/>
    </location>
</feature>
<comment type="catalytic activity">
    <reaction evidence="2">
        <text>L-homoserine + acetyl-CoA = O-acetyl-L-homoserine + CoA</text>
        <dbReference type="Rhea" id="RHEA:13701"/>
        <dbReference type="ChEBI" id="CHEBI:57287"/>
        <dbReference type="ChEBI" id="CHEBI:57288"/>
        <dbReference type="ChEBI" id="CHEBI:57476"/>
        <dbReference type="ChEBI" id="CHEBI:57716"/>
        <dbReference type="EC" id="2.3.1.31"/>
    </reaction>
</comment>
<comment type="subunit">
    <text evidence="2">Homodimer.</text>
</comment>
<gene>
    <name evidence="2" type="primary">metXA</name>
    <name evidence="4" type="ORF">ACFPEL_25160</name>
</gene>
<dbReference type="InterPro" id="IPR000073">
    <property type="entry name" value="AB_hydrolase_1"/>
</dbReference>
<comment type="caution">
    <text evidence="2">Lacks conserved residue(s) required for the propagation of feature annotation.</text>
</comment>
<keyword evidence="5" id="KW-1185">Reference proteome</keyword>
<dbReference type="SUPFAM" id="SSF53474">
    <property type="entry name" value="alpha/beta-Hydrolases"/>
    <property type="match status" value="1"/>
</dbReference>
<dbReference type="GO" id="GO:0004414">
    <property type="term" value="F:homoserine O-acetyltransferase activity"/>
    <property type="evidence" value="ECO:0007669"/>
    <property type="project" value="UniProtKB-EC"/>
</dbReference>
<dbReference type="EC" id="2.3.1.31" evidence="2"/>
<comment type="pathway">
    <text evidence="2">Amino-acid biosynthesis; L-methionine biosynthesis via de novo pathway; O-acetyl-L-homoserine from L-homoserine: step 1/1.</text>
</comment>
<proteinExistence type="inferred from homology"/>
<keyword evidence="2" id="KW-0028">Amino-acid biosynthesis</keyword>
<keyword evidence="2" id="KW-0486">Methionine biosynthesis</keyword>
<keyword evidence="1 2" id="KW-0808">Transferase</keyword>